<proteinExistence type="predicted"/>
<dbReference type="KEGG" id="dpl:KGM_200946"/>
<dbReference type="Proteomes" id="UP000007151">
    <property type="component" value="Unassembled WGS sequence"/>
</dbReference>
<feature type="coiled-coil region" evidence="7">
    <location>
        <begin position="629"/>
        <end position="737"/>
    </location>
</feature>
<keyword evidence="5 7" id="KW-0175">Coiled coil</keyword>
<dbReference type="Pfam" id="PF09787">
    <property type="entry name" value="Golgin_A5"/>
    <property type="match status" value="2"/>
</dbReference>
<feature type="coiled-coil region" evidence="7">
    <location>
        <begin position="549"/>
        <end position="597"/>
    </location>
</feature>
<dbReference type="Gene3D" id="1.20.5.1160">
    <property type="entry name" value="Vasodilator-stimulated phosphoprotein"/>
    <property type="match status" value="2"/>
</dbReference>
<keyword evidence="2" id="KW-0812">Transmembrane</keyword>
<feature type="coiled-coil region" evidence="7">
    <location>
        <begin position="149"/>
        <end position="309"/>
    </location>
</feature>
<name>A0A212EVE5_DANPL</name>
<comment type="caution">
    <text evidence="9">The sequence shown here is derived from an EMBL/GenBank/DDBJ whole genome shotgun (WGS) entry which is preliminary data.</text>
</comment>
<keyword evidence="4" id="KW-0333">Golgi apparatus</keyword>
<evidence type="ECO:0000256" key="3">
    <source>
        <dbReference type="ARBA" id="ARBA00022989"/>
    </source>
</evidence>
<accession>A0A212EVE5</accession>
<dbReference type="EMBL" id="AGBW02012217">
    <property type="protein sequence ID" value="OWR45431.1"/>
    <property type="molecule type" value="Genomic_DNA"/>
</dbReference>
<dbReference type="FunCoup" id="A0A212EVE5">
    <property type="interactions" value="119"/>
</dbReference>
<dbReference type="InterPro" id="IPR019177">
    <property type="entry name" value="Golgin_subfamily_A_member_5"/>
</dbReference>
<evidence type="ECO:0000313" key="9">
    <source>
        <dbReference type="EMBL" id="OWR45431.1"/>
    </source>
</evidence>
<keyword evidence="3" id="KW-1133">Transmembrane helix</keyword>
<dbReference type="STRING" id="278856.A0A212EVE5"/>
<reference evidence="9 10" key="1">
    <citation type="journal article" date="2011" name="Cell">
        <title>The monarch butterfly genome yields insights into long-distance migration.</title>
        <authorList>
            <person name="Zhan S."/>
            <person name="Merlin C."/>
            <person name="Boore J.L."/>
            <person name="Reppert S.M."/>
        </authorList>
    </citation>
    <scope>NUCLEOTIDE SEQUENCE [LARGE SCALE GENOMIC DNA]</scope>
    <source>
        <strain evidence="9">F-2</strain>
    </source>
</reference>
<protein>
    <submittedName>
        <fullName evidence="9">Golgin subfamily A member 5 like protein</fullName>
    </submittedName>
</protein>
<feature type="compositionally biased region" description="Basic residues" evidence="8">
    <location>
        <begin position="48"/>
        <end position="58"/>
    </location>
</feature>
<keyword evidence="6" id="KW-0472">Membrane</keyword>
<evidence type="ECO:0000256" key="7">
    <source>
        <dbReference type="SAM" id="Coils"/>
    </source>
</evidence>
<feature type="region of interest" description="Disordered" evidence="8">
    <location>
        <begin position="36"/>
        <end position="118"/>
    </location>
</feature>
<dbReference type="eggNOG" id="KOG4677">
    <property type="taxonomic scope" value="Eukaryota"/>
</dbReference>
<keyword evidence="10" id="KW-1185">Reference proteome</keyword>
<feature type="compositionally biased region" description="Polar residues" evidence="8">
    <location>
        <begin position="59"/>
        <end position="82"/>
    </location>
</feature>
<organism evidence="9 10">
    <name type="scientific">Danaus plexippus plexippus</name>
    <dbReference type="NCBI Taxonomy" id="278856"/>
    <lineage>
        <taxon>Eukaryota</taxon>
        <taxon>Metazoa</taxon>
        <taxon>Ecdysozoa</taxon>
        <taxon>Arthropoda</taxon>
        <taxon>Hexapoda</taxon>
        <taxon>Insecta</taxon>
        <taxon>Pterygota</taxon>
        <taxon>Neoptera</taxon>
        <taxon>Endopterygota</taxon>
        <taxon>Lepidoptera</taxon>
        <taxon>Glossata</taxon>
        <taxon>Ditrysia</taxon>
        <taxon>Papilionoidea</taxon>
        <taxon>Nymphalidae</taxon>
        <taxon>Danainae</taxon>
        <taxon>Danaini</taxon>
        <taxon>Danaina</taxon>
        <taxon>Danaus</taxon>
        <taxon>Danaus</taxon>
    </lineage>
</organism>
<sequence length="801" mass="92051">MSWFADLAGKAENLLNNLDEQTGAVLRNTNGIKQKKHDLLHPEPTWSQKRKPLARSSRRNATISDTRSTVTPTNRSPPSKSAQVKPFIKTQDVSSSERSPKKSPPRKPNYSPNNSPKTFADDFKDDIYFTYGVRKRRLSLPSDLETINTEQMAYNMQNLEVENAMLKNELNVVNREVSELLDRLRKTEDELRSSTIKLENVDKLNHQLIEEKELLNSEVRNIALNASNQSNAELKYKEHIQDLKTQMTLLNDRNTELDEKIHKLSEELEQKVNTQLKLENELRHTHTTITELQSNLDKSNSECLRLERDWEAYKLRVKSMLHAKDNAIKSMRDGSNIDEDTKVLMEQLHSLKEEKEELSVAINDVRNESNDLKQHMAELELKYSAAERVVAALRDTLKEERLARNRAEAQCGSFSKEIQNIQMENGQTIASLRKALQDKENELVHLRETASSIRTSDTSALNVADYDVIRDIDSEKIHYLTQTLIQKQGKIDSLLADNNILRIQLDKLESKHRSEVASLRAKYSHSVVHLQDGGSRLRHHSPSPLYALIHKLSEELEQKVNTQLKLENELRHTHTTITELQSNLDKSNSECLRLERDWEAYKLRVKSMLHAKDNAIKSMRDGSNIDEDTKVLMEQLHSLKEEKEELSVAINDVRNESNDLKQHMAELELKYSAAERVVAALRDTLKEERLARNRAEAQCGSFSKEIQNIQMENGQTIASLRKALQDKENELIHLRETASSIRTSDTSALNVADYDVIRDIDSEKIHYLTQTLIQKQGKIDSLLADNNILRIQLDKLEVTDQ</sequence>
<evidence type="ECO:0000313" key="10">
    <source>
        <dbReference type="Proteomes" id="UP000007151"/>
    </source>
</evidence>
<evidence type="ECO:0000256" key="1">
    <source>
        <dbReference type="ARBA" id="ARBA00004394"/>
    </source>
</evidence>
<dbReference type="GO" id="GO:0000139">
    <property type="term" value="C:Golgi membrane"/>
    <property type="evidence" value="ECO:0007669"/>
    <property type="project" value="UniProtKB-SubCell"/>
</dbReference>
<dbReference type="AlphaFoldDB" id="A0A212EVE5"/>
<comment type="subcellular location">
    <subcellularLocation>
        <location evidence="1">Golgi apparatus membrane</location>
    </subcellularLocation>
</comment>
<evidence type="ECO:0000256" key="5">
    <source>
        <dbReference type="ARBA" id="ARBA00023054"/>
    </source>
</evidence>
<evidence type="ECO:0000256" key="6">
    <source>
        <dbReference type="ARBA" id="ARBA00023136"/>
    </source>
</evidence>
<dbReference type="GO" id="GO:0007030">
    <property type="term" value="P:Golgi organization"/>
    <property type="evidence" value="ECO:0007669"/>
    <property type="project" value="InterPro"/>
</dbReference>
<evidence type="ECO:0000256" key="4">
    <source>
        <dbReference type="ARBA" id="ARBA00023034"/>
    </source>
</evidence>
<feature type="coiled-coil region" evidence="7">
    <location>
        <begin position="341"/>
        <end position="449"/>
    </location>
</feature>
<gene>
    <name evidence="9" type="ORF">KGM_200946</name>
</gene>
<evidence type="ECO:0000256" key="8">
    <source>
        <dbReference type="SAM" id="MobiDB-lite"/>
    </source>
</evidence>
<dbReference type="InParanoid" id="A0A212EVE5"/>
<feature type="compositionally biased region" description="Low complexity" evidence="8">
    <location>
        <begin position="108"/>
        <end position="117"/>
    </location>
</feature>
<evidence type="ECO:0000256" key="2">
    <source>
        <dbReference type="ARBA" id="ARBA00022692"/>
    </source>
</evidence>